<evidence type="ECO:0000256" key="1">
    <source>
        <dbReference type="ARBA" id="ARBA00023002"/>
    </source>
</evidence>
<dbReference type="InterPro" id="IPR046373">
    <property type="entry name" value="Acyl-CoA_Oxase/DH_mid-dom_sf"/>
</dbReference>
<dbReference type="PIRSF" id="PIRSF016578">
    <property type="entry name" value="HsaA"/>
    <property type="match status" value="1"/>
</dbReference>
<dbReference type="SUPFAM" id="SSF56645">
    <property type="entry name" value="Acyl-CoA dehydrogenase NM domain-like"/>
    <property type="match status" value="1"/>
</dbReference>
<dbReference type="AlphaFoldDB" id="A0A120JTW4"/>
<protein>
    <submittedName>
        <fullName evidence="4">Acyl-CoA dehydrogenase</fullName>
    </submittedName>
</protein>
<dbReference type="Gene3D" id="1.20.140.10">
    <property type="entry name" value="Butyryl-CoA Dehydrogenase, subunit A, domain 3"/>
    <property type="match status" value="1"/>
</dbReference>
<gene>
    <name evidence="4" type="ORF">AOC36_09110</name>
</gene>
<dbReference type="STRING" id="1514105.AOC36_09110"/>
<feature type="domain" description="Acyl-CoA dehydrogenase/oxidase N-terminal" evidence="2">
    <location>
        <begin position="9"/>
        <end position="92"/>
    </location>
</feature>
<dbReference type="PANTHER" id="PTHR43884">
    <property type="entry name" value="ACYL-COA DEHYDROGENASE"/>
    <property type="match status" value="1"/>
</dbReference>
<reference evidence="4 5" key="1">
    <citation type="submission" date="2015-10" db="EMBL/GenBank/DDBJ databases">
        <title>Erysipelothrix larvae sp. LV19 isolated from the larval gut of the rhinoceros beetle, Trypoxylus dichotomus.</title>
        <authorList>
            <person name="Lim S."/>
            <person name="Kim B.-C."/>
        </authorList>
    </citation>
    <scope>NUCLEOTIDE SEQUENCE [LARGE SCALE GENOMIC DNA]</scope>
    <source>
        <strain evidence="4 5">LV19</strain>
    </source>
</reference>
<evidence type="ECO:0000313" key="4">
    <source>
        <dbReference type="EMBL" id="AMC94141.1"/>
    </source>
</evidence>
<evidence type="ECO:0000313" key="5">
    <source>
        <dbReference type="Proteomes" id="UP000063781"/>
    </source>
</evidence>
<dbReference type="GO" id="GO:0003995">
    <property type="term" value="F:acyl-CoA dehydrogenase activity"/>
    <property type="evidence" value="ECO:0007669"/>
    <property type="project" value="TreeGrafter"/>
</dbReference>
<dbReference type="InterPro" id="IPR013786">
    <property type="entry name" value="AcylCoA_DH/ox_N"/>
</dbReference>
<dbReference type="InterPro" id="IPR013107">
    <property type="entry name" value="Acyl-CoA_DH_C"/>
</dbReference>
<keyword evidence="1" id="KW-0560">Oxidoreductase</keyword>
<dbReference type="Pfam" id="PF08028">
    <property type="entry name" value="Acyl-CoA_dh_2"/>
    <property type="match status" value="1"/>
</dbReference>
<proteinExistence type="predicted"/>
<dbReference type="InterPro" id="IPR037069">
    <property type="entry name" value="AcylCoA_DH/ox_N_sf"/>
</dbReference>
<dbReference type="SUPFAM" id="SSF47203">
    <property type="entry name" value="Acyl-CoA dehydrogenase C-terminal domain-like"/>
    <property type="match status" value="1"/>
</dbReference>
<dbReference type="KEGG" id="erl:AOC36_09110"/>
<evidence type="ECO:0000259" key="3">
    <source>
        <dbReference type="Pfam" id="PF08028"/>
    </source>
</evidence>
<name>A0A120JTW4_9FIRM</name>
<evidence type="ECO:0000259" key="2">
    <source>
        <dbReference type="Pfam" id="PF02771"/>
    </source>
</evidence>
<dbReference type="GO" id="GO:0050660">
    <property type="term" value="F:flavin adenine dinucleotide binding"/>
    <property type="evidence" value="ECO:0007669"/>
    <property type="project" value="InterPro"/>
</dbReference>
<dbReference type="Gene3D" id="1.10.540.10">
    <property type="entry name" value="Acyl-CoA dehydrogenase/oxidase, N-terminal domain"/>
    <property type="match status" value="1"/>
</dbReference>
<dbReference type="Gene3D" id="2.40.110.10">
    <property type="entry name" value="Butyryl-CoA Dehydrogenase, subunit A, domain 2"/>
    <property type="match status" value="1"/>
</dbReference>
<dbReference type="InterPro" id="IPR009100">
    <property type="entry name" value="AcylCoA_DH/oxidase_NM_dom_sf"/>
</dbReference>
<dbReference type="Pfam" id="PF02771">
    <property type="entry name" value="Acyl-CoA_dh_N"/>
    <property type="match status" value="1"/>
</dbReference>
<feature type="domain" description="Acyl-CoA dehydrogenase C-terminal" evidence="3">
    <location>
        <begin position="235"/>
        <end position="354"/>
    </location>
</feature>
<sequence>MFLNEELLNEIRSRAAHYDATNSFPHEDFTALKDAGYLKVLVPKAYGGYGLSLAEVAAEQTRLARYAAATALAINMHHVIVGMAKHMVRHGNMQGVQILEDAVNGELLAFGISEPSNDKVLFGSISKAIQDDQGGYHFYGQKVFISMIQQCTRLITFGQEDTDTGPYSIFAYLDNNPETLVVNPNWNTLGMRATQSQNIELKGAYAPQSRILTKVSPGPSFDPVIFGIFANFEILLAATYHGIGKRALELGVEISAKRHSVSNNTTYDQDKDIRWRIADAAIAVDSVELQIEGLSHKFESDFDYGRFWMPKLSAVKNNAVETSKIAVEAIIRACGGRAYYNDQELSRLLRDVYAGLFQPSDQESLHGAWAATLLGPIK</sequence>
<dbReference type="Proteomes" id="UP000063781">
    <property type="component" value="Chromosome"/>
</dbReference>
<dbReference type="PANTHER" id="PTHR43884:SF25">
    <property type="entry name" value="ACYL-COA DEHYDROGENASE YDBM-RELATED"/>
    <property type="match status" value="1"/>
</dbReference>
<dbReference type="EMBL" id="CP013213">
    <property type="protein sequence ID" value="AMC94141.1"/>
    <property type="molecule type" value="Genomic_DNA"/>
</dbReference>
<dbReference type="RefSeq" id="WP_067633558.1">
    <property type="nucleotide sequence ID" value="NZ_CP013213.1"/>
</dbReference>
<keyword evidence="5" id="KW-1185">Reference proteome</keyword>
<organism evidence="4 5">
    <name type="scientific">Erysipelothrix larvae</name>
    <dbReference type="NCBI Taxonomy" id="1514105"/>
    <lineage>
        <taxon>Bacteria</taxon>
        <taxon>Bacillati</taxon>
        <taxon>Bacillota</taxon>
        <taxon>Erysipelotrichia</taxon>
        <taxon>Erysipelotrichales</taxon>
        <taxon>Erysipelotrichaceae</taxon>
        <taxon>Erysipelothrix</taxon>
    </lineage>
</organism>
<dbReference type="InterPro" id="IPR036250">
    <property type="entry name" value="AcylCo_DH-like_C"/>
</dbReference>
<dbReference type="OrthoDB" id="9802447at2"/>
<accession>A0A120JTW4</accession>